<dbReference type="KEGG" id="hro:HELRODRAFT_172562"/>
<dbReference type="CTD" id="20204086"/>
<reference evidence="2 4" key="2">
    <citation type="journal article" date="2013" name="Nature">
        <title>Insights into bilaterian evolution from three spiralian genomes.</title>
        <authorList>
            <person name="Simakov O."/>
            <person name="Marletaz F."/>
            <person name="Cho S.J."/>
            <person name="Edsinger-Gonzales E."/>
            <person name="Havlak P."/>
            <person name="Hellsten U."/>
            <person name="Kuo D.H."/>
            <person name="Larsson T."/>
            <person name="Lv J."/>
            <person name="Arendt D."/>
            <person name="Savage R."/>
            <person name="Osoegawa K."/>
            <person name="de Jong P."/>
            <person name="Grimwood J."/>
            <person name="Chapman J.A."/>
            <person name="Shapiro H."/>
            <person name="Aerts A."/>
            <person name="Otillar R.P."/>
            <person name="Terry A.Y."/>
            <person name="Boore J.L."/>
            <person name="Grigoriev I.V."/>
            <person name="Lindberg D.R."/>
            <person name="Seaver E.C."/>
            <person name="Weisblat D.A."/>
            <person name="Putnam N.H."/>
            <person name="Rokhsar D.S."/>
        </authorList>
    </citation>
    <scope>NUCLEOTIDE SEQUENCE</scope>
</reference>
<organism evidence="3 4">
    <name type="scientific">Helobdella robusta</name>
    <name type="common">Californian leech</name>
    <dbReference type="NCBI Taxonomy" id="6412"/>
    <lineage>
        <taxon>Eukaryota</taxon>
        <taxon>Metazoa</taxon>
        <taxon>Spiralia</taxon>
        <taxon>Lophotrochozoa</taxon>
        <taxon>Annelida</taxon>
        <taxon>Clitellata</taxon>
        <taxon>Hirudinea</taxon>
        <taxon>Rhynchobdellida</taxon>
        <taxon>Glossiphoniidae</taxon>
        <taxon>Helobdella</taxon>
    </lineage>
</organism>
<gene>
    <name evidence="3" type="primary">20204086</name>
    <name evidence="2" type="ORF">HELRODRAFT_172562</name>
</gene>
<keyword evidence="4" id="KW-1185">Reference proteome</keyword>
<dbReference type="EnsemblMetazoa" id="HelroT172562">
    <property type="protein sequence ID" value="HelroP172562"/>
    <property type="gene ID" value="HelroG172562"/>
</dbReference>
<dbReference type="EMBL" id="AMQM01004277">
    <property type="status" value="NOT_ANNOTATED_CDS"/>
    <property type="molecule type" value="Genomic_DNA"/>
</dbReference>
<dbReference type="EMBL" id="KB096502">
    <property type="protein sequence ID" value="ESO04212.1"/>
    <property type="molecule type" value="Genomic_DNA"/>
</dbReference>
<reference evidence="4" key="1">
    <citation type="submission" date="2012-12" db="EMBL/GenBank/DDBJ databases">
        <authorList>
            <person name="Hellsten U."/>
            <person name="Grimwood J."/>
            <person name="Chapman J.A."/>
            <person name="Shapiro H."/>
            <person name="Aerts A."/>
            <person name="Otillar R.P."/>
            <person name="Terry A.Y."/>
            <person name="Boore J.L."/>
            <person name="Simakov O."/>
            <person name="Marletaz F."/>
            <person name="Cho S.-J."/>
            <person name="Edsinger-Gonzales E."/>
            <person name="Havlak P."/>
            <person name="Kuo D.-H."/>
            <person name="Larsson T."/>
            <person name="Lv J."/>
            <person name="Arendt D."/>
            <person name="Savage R."/>
            <person name="Osoegawa K."/>
            <person name="de Jong P."/>
            <person name="Lindberg D.R."/>
            <person name="Seaver E.C."/>
            <person name="Weisblat D.A."/>
            <person name="Putnam N.H."/>
            <person name="Grigoriev I.V."/>
            <person name="Rokhsar D.S."/>
        </authorList>
    </citation>
    <scope>NUCLEOTIDE SEQUENCE</scope>
</reference>
<feature type="region of interest" description="Disordered" evidence="1">
    <location>
        <begin position="214"/>
        <end position="248"/>
    </location>
</feature>
<evidence type="ECO:0000313" key="3">
    <source>
        <dbReference type="EnsemblMetazoa" id="HelroP172562"/>
    </source>
</evidence>
<name>T1F5I7_HELRO</name>
<dbReference type="InParanoid" id="T1F5I7"/>
<evidence type="ECO:0000313" key="2">
    <source>
        <dbReference type="EMBL" id="ESO04212.1"/>
    </source>
</evidence>
<accession>T1F5I7</accession>
<reference evidence="3" key="3">
    <citation type="submission" date="2015-06" db="UniProtKB">
        <authorList>
            <consortium name="EnsemblMetazoa"/>
        </authorList>
    </citation>
    <scope>IDENTIFICATION</scope>
</reference>
<sequence>MFQEKFEIIKTEKRFIVPMEEAKSFPQGLPPYIPFVLPEKYDDDVGHREGEVGVLKVRVNEDDVILMQFQLEKYQCAFQLLHNEDGRSLANLLIKAFLRQLLSSKLLELFANSSESFIEWKLKDLNVLHNKLVNELNDREWPNEYEIENDGRFGQPNADQTLTSWNEDGALSSSSRKNVTMISLYEDYMQFYRQSIMTDKEYYFRNKKYHINRNDNKKDGSKHVGGNINDVTIDERDDGFDSAMGRQE</sequence>
<evidence type="ECO:0000313" key="4">
    <source>
        <dbReference type="Proteomes" id="UP000015101"/>
    </source>
</evidence>
<proteinExistence type="predicted"/>
<dbReference type="AlphaFoldDB" id="T1F5I7"/>
<dbReference type="RefSeq" id="XP_009017481.1">
    <property type="nucleotide sequence ID" value="XM_009019233.1"/>
</dbReference>
<dbReference type="HOGENOM" id="CLU_1121134_0_0_1"/>
<evidence type="ECO:0000256" key="1">
    <source>
        <dbReference type="SAM" id="MobiDB-lite"/>
    </source>
</evidence>
<dbReference type="GeneID" id="20204086"/>
<protein>
    <submittedName>
        <fullName evidence="2 3">Uncharacterized protein</fullName>
    </submittedName>
</protein>
<dbReference type="Proteomes" id="UP000015101">
    <property type="component" value="Unassembled WGS sequence"/>
</dbReference>